<sequence length="190" mass="22170">MKKRILIEGNLHEVGYRPFLLGLAEALEIERLFADNIHIINGKQAVEVLIDADDDKVEALLNAIKERRPENARVDEVRVEDYRGHVMRTESYYRYLTAMQLAKIATYGGRMLDKQDMTLEKQDRMLEKQDRMLEKQDETLKEIRGVKEEVASISSKLDKTNELLESRFERLEQEIERVKRALIKAGIDIP</sequence>
<comment type="catalytic activity">
    <reaction evidence="1">
        <text>an acyl phosphate + H2O = a carboxylate + phosphate + H(+)</text>
        <dbReference type="Rhea" id="RHEA:14965"/>
        <dbReference type="ChEBI" id="CHEBI:15377"/>
        <dbReference type="ChEBI" id="CHEBI:15378"/>
        <dbReference type="ChEBI" id="CHEBI:29067"/>
        <dbReference type="ChEBI" id="CHEBI:43474"/>
        <dbReference type="ChEBI" id="CHEBI:59918"/>
        <dbReference type="EC" id="3.6.1.7"/>
    </reaction>
</comment>
<dbReference type="SUPFAM" id="SSF54975">
    <property type="entry name" value="Acylphosphatase/BLUF domain-like"/>
    <property type="match status" value="1"/>
</dbReference>
<accession>A0A832VX63</accession>
<feature type="domain" description="Acylphosphatase-like" evidence="4">
    <location>
        <begin position="2"/>
        <end position="97"/>
    </location>
</feature>
<dbReference type="Gene3D" id="3.30.70.100">
    <property type="match status" value="1"/>
</dbReference>
<organism evidence="5 6">
    <name type="scientific">Methermicoccus shengliensis</name>
    <dbReference type="NCBI Taxonomy" id="660064"/>
    <lineage>
        <taxon>Archaea</taxon>
        <taxon>Methanobacteriati</taxon>
        <taxon>Methanobacteriota</taxon>
        <taxon>Stenosarchaea group</taxon>
        <taxon>Methanomicrobia</taxon>
        <taxon>Methanosarcinales</taxon>
        <taxon>Methermicoccaceae</taxon>
        <taxon>Methermicoccus</taxon>
    </lineage>
</organism>
<proteinExistence type="inferred from homology"/>
<dbReference type="AlphaFoldDB" id="A0A832VX63"/>
<dbReference type="PROSITE" id="PS51160">
    <property type="entry name" value="ACYLPHOSPHATASE_3"/>
    <property type="match status" value="1"/>
</dbReference>
<dbReference type="EMBL" id="DUIH01000011">
    <property type="protein sequence ID" value="HIH69617.1"/>
    <property type="molecule type" value="Genomic_DNA"/>
</dbReference>
<reference evidence="5" key="1">
    <citation type="journal article" date="2020" name="bioRxiv">
        <title>A rank-normalized archaeal taxonomy based on genome phylogeny resolves widespread incomplete and uneven classifications.</title>
        <authorList>
            <person name="Rinke C."/>
            <person name="Chuvochina M."/>
            <person name="Mussig A.J."/>
            <person name="Chaumeil P.-A."/>
            <person name="Waite D.W."/>
            <person name="Whitman W.B."/>
            <person name="Parks D.H."/>
            <person name="Hugenholtz P."/>
        </authorList>
    </citation>
    <scope>NUCLEOTIDE SEQUENCE</scope>
    <source>
        <strain evidence="5">UBA12518</strain>
    </source>
</reference>
<gene>
    <name evidence="5" type="ORF">HA299_03220</name>
</gene>
<evidence type="ECO:0000256" key="1">
    <source>
        <dbReference type="PROSITE-ProRule" id="PRU00520"/>
    </source>
</evidence>
<dbReference type="InterPro" id="IPR001792">
    <property type="entry name" value="Acylphosphatase-like_dom"/>
</dbReference>
<feature type="active site" evidence="1">
    <location>
        <position position="17"/>
    </location>
</feature>
<feature type="coiled-coil region" evidence="3">
    <location>
        <begin position="154"/>
        <end position="188"/>
    </location>
</feature>
<dbReference type="Pfam" id="PF00708">
    <property type="entry name" value="Acylphosphatase"/>
    <property type="match status" value="1"/>
</dbReference>
<dbReference type="Proteomes" id="UP000600363">
    <property type="component" value="Unassembled WGS sequence"/>
</dbReference>
<protein>
    <recommendedName>
        <fullName evidence="1">acylphosphatase</fullName>
        <ecNumber evidence="1">3.6.1.7</ecNumber>
    </recommendedName>
</protein>
<keyword evidence="1" id="KW-0378">Hydrolase</keyword>
<evidence type="ECO:0000259" key="4">
    <source>
        <dbReference type="PROSITE" id="PS51160"/>
    </source>
</evidence>
<evidence type="ECO:0000256" key="2">
    <source>
        <dbReference type="RuleBase" id="RU004168"/>
    </source>
</evidence>
<comment type="caution">
    <text evidence="5">The sequence shown here is derived from an EMBL/GenBank/DDBJ whole genome shotgun (WGS) entry which is preliminary data.</text>
</comment>
<name>A0A832VX63_9EURY</name>
<dbReference type="EC" id="3.6.1.7" evidence="1"/>
<keyword evidence="3" id="KW-0175">Coiled coil</keyword>
<dbReference type="GO" id="GO:0003998">
    <property type="term" value="F:acylphosphatase activity"/>
    <property type="evidence" value="ECO:0007669"/>
    <property type="project" value="UniProtKB-EC"/>
</dbReference>
<evidence type="ECO:0000313" key="6">
    <source>
        <dbReference type="Proteomes" id="UP000600363"/>
    </source>
</evidence>
<evidence type="ECO:0000256" key="3">
    <source>
        <dbReference type="SAM" id="Coils"/>
    </source>
</evidence>
<comment type="similarity">
    <text evidence="2">Belongs to the acylphosphatase family.</text>
</comment>
<feature type="active site" evidence="1">
    <location>
        <position position="36"/>
    </location>
</feature>
<evidence type="ECO:0000313" key="5">
    <source>
        <dbReference type="EMBL" id="HIH69617.1"/>
    </source>
</evidence>
<dbReference type="InterPro" id="IPR036046">
    <property type="entry name" value="Acylphosphatase-like_dom_sf"/>
</dbReference>